<dbReference type="EMBL" id="FQXS01000026">
    <property type="protein sequence ID" value="SHI05721.1"/>
    <property type="molecule type" value="Genomic_DNA"/>
</dbReference>
<keyword evidence="3" id="KW-1185">Reference proteome</keyword>
<protein>
    <submittedName>
        <fullName evidence="2">HD-like signal output (HDOD) domain, no enzymatic activity</fullName>
    </submittedName>
</protein>
<evidence type="ECO:0000259" key="1">
    <source>
        <dbReference type="PROSITE" id="PS51833"/>
    </source>
</evidence>
<evidence type="ECO:0000313" key="2">
    <source>
        <dbReference type="EMBL" id="SHI05721.1"/>
    </source>
</evidence>
<feature type="domain" description="HDOD" evidence="1">
    <location>
        <begin position="17"/>
        <end position="212"/>
    </location>
</feature>
<gene>
    <name evidence="2" type="ORF">SAMN02745124_03540</name>
</gene>
<dbReference type="InterPro" id="IPR052340">
    <property type="entry name" value="RNase_Y/CdgJ"/>
</dbReference>
<reference evidence="2 3" key="1">
    <citation type="submission" date="2016-11" db="EMBL/GenBank/DDBJ databases">
        <authorList>
            <person name="Jaros S."/>
            <person name="Januszkiewicz K."/>
            <person name="Wedrychowicz H."/>
        </authorList>
    </citation>
    <scope>NUCLEOTIDE SEQUENCE [LARGE SCALE GENOMIC DNA]</scope>
    <source>
        <strain evidence="2 3">DSM 9705</strain>
    </source>
</reference>
<dbReference type="InterPro" id="IPR003607">
    <property type="entry name" value="HD/PDEase_dom"/>
</dbReference>
<dbReference type="STRING" id="1121409.SAMN02745124_03540"/>
<dbReference type="Proteomes" id="UP000184139">
    <property type="component" value="Unassembled WGS sequence"/>
</dbReference>
<name>A0A1M5Y0X5_9BACT</name>
<organism evidence="2 3">
    <name type="scientific">Desulfofustis glycolicus DSM 9705</name>
    <dbReference type="NCBI Taxonomy" id="1121409"/>
    <lineage>
        <taxon>Bacteria</taxon>
        <taxon>Pseudomonadati</taxon>
        <taxon>Thermodesulfobacteriota</taxon>
        <taxon>Desulfobulbia</taxon>
        <taxon>Desulfobulbales</taxon>
        <taxon>Desulfocapsaceae</taxon>
        <taxon>Desulfofustis</taxon>
    </lineage>
</organism>
<proteinExistence type="predicted"/>
<dbReference type="RefSeq" id="WP_073378124.1">
    <property type="nucleotide sequence ID" value="NZ_FQXS01000026.1"/>
</dbReference>
<dbReference type="AlphaFoldDB" id="A0A1M5Y0X5"/>
<dbReference type="InterPro" id="IPR013976">
    <property type="entry name" value="HDOD"/>
</dbReference>
<dbReference type="CDD" id="cd00077">
    <property type="entry name" value="HDc"/>
    <property type="match status" value="1"/>
</dbReference>
<sequence length="297" mass="33400">MMTTSRQPSIDKQLEALPPLPLTVSQVMQITADPLSSANDLMKAILPDQAMCLTILKIANSALYGRPKKVASLESAIVVLGFDEIRNIVLGKAAVTTFRNIFKTRRAELEKFWDHAFTCGLAARIVAEHLGLQSGQFFIAGLLHDFGKLAMLLTFENRYDANRWFTEITTTTQLARERELFSTTHAEVGSKLLHHWQFPDTLISALRYHHTPGQAGKMIGYALVVQLADFLAHCCALPERPDDRALKELLDLNIPGFLDSWHERNLPWEEMTLEYLFAWLAVDRKHGSSILDILASS</sequence>
<dbReference type="Gene3D" id="1.10.3210.10">
    <property type="entry name" value="Hypothetical protein af1432"/>
    <property type="match status" value="1"/>
</dbReference>
<accession>A0A1M5Y0X5</accession>
<evidence type="ECO:0000313" key="3">
    <source>
        <dbReference type="Proteomes" id="UP000184139"/>
    </source>
</evidence>
<dbReference type="PANTHER" id="PTHR33525">
    <property type="match status" value="1"/>
</dbReference>
<dbReference type="SUPFAM" id="SSF109604">
    <property type="entry name" value="HD-domain/PDEase-like"/>
    <property type="match status" value="1"/>
</dbReference>
<dbReference type="Pfam" id="PF08668">
    <property type="entry name" value="HDOD"/>
    <property type="match status" value="1"/>
</dbReference>
<dbReference type="OrthoDB" id="5501247at2"/>
<dbReference type="PANTHER" id="PTHR33525:SF3">
    <property type="entry name" value="RIBONUCLEASE Y"/>
    <property type="match status" value="1"/>
</dbReference>
<dbReference type="PROSITE" id="PS51833">
    <property type="entry name" value="HDOD"/>
    <property type="match status" value="1"/>
</dbReference>